<keyword evidence="8" id="KW-0067">ATP-binding</keyword>
<dbReference type="GO" id="GO:0005524">
    <property type="term" value="F:ATP binding"/>
    <property type="evidence" value="ECO:0007669"/>
    <property type="project" value="UniProtKB-KW"/>
</dbReference>
<keyword evidence="5" id="KW-0963">Cytoplasm</keyword>
<comment type="pathway">
    <text evidence="2">Aminoacyl-tRNA biosynthesis; selenocysteinyl-tRNA(Sec) biosynthesis; L-seryl-tRNA(Sec) from L-serine and tRNA(Sec): step 1/1.</text>
</comment>
<dbReference type="OrthoDB" id="10264585at2759"/>
<dbReference type="VEuPathDB" id="PlasmoDB:PBANKA_1431700"/>
<dbReference type="Proteomes" id="UP000516480">
    <property type="component" value="Chromosome 14"/>
</dbReference>
<organism evidence="18 23">
    <name type="scientific">Plasmodium berghei</name>
    <dbReference type="NCBI Taxonomy" id="5821"/>
    <lineage>
        <taxon>Eukaryota</taxon>
        <taxon>Sar</taxon>
        <taxon>Alveolata</taxon>
        <taxon>Apicomplexa</taxon>
        <taxon>Aconoidasida</taxon>
        <taxon>Haemosporida</taxon>
        <taxon>Plasmodiidae</taxon>
        <taxon>Plasmodium</taxon>
        <taxon>Plasmodium (Vinckeia)</taxon>
    </lineage>
</organism>
<dbReference type="PANTHER" id="PTHR43697">
    <property type="entry name" value="SERYL-TRNA SYNTHETASE"/>
    <property type="match status" value="1"/>
</dbReference>
<keyword evidence="7" id="KW-0547">Nucleotide-binding</keyword>
<dbReference type="Gene3D" id="3.30.930.10">
    <property type="entry name" value="Bira Bifunctional Protein, Domain 2"/>
    <property type="match status" value="1"/>
</dbReference>
<evidence type="ECO:0000256" key="9">
    <source>
        <dbReference type="ARBA" id="ARBA00022917"/>
    </source>
</evidence>
<dbReference type="OMA" id="INFMINT"/>
<dbReference type="InterPro" id="IPR002317">
    <property type="entry name" value="Ser-tRNA-ligase_type_1"/>
</dbReference>
<dbReference type="EMBL" id="LT608150">
    <property type="protein sequence ID" value="SCM26513.1"/>
    <property type="molecule type" value="Genomic_DNA"/>
</dbReference>
<evidence type="ECO:0000256" key="8">
    <source>
        <dbReference type="ARBA" id="ARBA00022840"/>
    </source>
</evidence>
<evidence type="ECO:0000313" key="25">
    <source>
        <dbReference type="Proteomes" id="UP000219974"/>
    </source>
</evidence>
<evidence type="ECO:0000313" key="19">
    <source>
        <dbReference type="EMBL" id="SCM26513.1"/>
    </source>
</evidence>
<dbReference type="Proteomes" id="UP000069549">
    <property type="component" value="Chromosome 14"/>
</dbReference>
<dbReference type="Proteomes" id="UP000219974">
    <property type="component" value="Chromosome 14"/>
</dbReference>
<dbReference type="AlphaFoldDB" id="A0A0Z0AUK9"/>
<evidence type="ECO:0000313" key="27">
    <source>
        <dbReference type="Proteomes" id="UP000516480"/>
    </source>
</evidence>
<comment type="similarity">
    <text evidence="3">Belongs to the class-II aminoacyl-tRNA synthetase family. Type-1 seryl-tRNA synthetase subfamily.</text>
</comment>
<dbReference type="EMBL" id="LT160034">
    <property type="protein sequence ID" value="CXJ19867.1"/>
    <property type="molecule type" value="Genomic_DNA"/>
</dbReference>
<dbReference type="EMBL" id="LT614640">
    <property type="protein sequence ID" value="SCN28496.1"/>
    <property type="molecule type" value="Genomic_DNA"/>
</dbReference>
<evidence type="ECO:0000313" key="22">
    <source>
        <dbReference type="EMBL" id="SCO64247.1"/>
    </source>
</evidence>
<dbReference type="Proteomes" id="UP000220214">
    <property type="component" value="Chromosome 14"/>
</dbReference>
<dbReference type="PROSITE" id="PS50862">
    <property type="entry name" value="AA_TRNA_LIGASE_II"/>
    <property type="match status" value="1"/>
</dbReference>
<evidence type="ECO:0000256" key="14">
    <source>
        <dbReference type="ARBA" id="ARBA00048823"/>
    </source>
</evidence>
<keyword evidence="10" id="KW-0030">Aminoacyl-tRNA synthetase</keyword>
<sequence length="568" mass="66222">MHKIILSILLVLCIYFVLGKCIKHPSIKLFINTTTYSCKSNDFNLIKKKKRENTKWSNLISSNLNSYNKKGEDGKLNTPNKGECEDQDKVGLSLKFLKENEQKVIENLKKRGIEKKLEDINVMKNLIHEKNQLEIVRNNLRNKRKILSDKVKDLMLKNKNILMDENRRNNSTNNNDNEFYNANKDGCVNEKNINIIKNEISNINENINLNEAKMFELKNKIEEHFNRLPNILLNKVPEGINSKSNKIVKTYKTKNINIWDDNDGNFLDPHENIIKRYDNNNDNIFKNISNKIGFGYNILVNNIANLERALINFMINVHTNKFNYTYVKAPTIISRSALTNTGQLPKFENDLFKINQDYKILNEEAFLIPTSEVSLLNLFKNSLIEHEHLPIKLVSHSPCFRIEKNYTYGKTSKGLLREHIFEKVELISITDKITSFLHYKNLIKHCEYILKKLKIPYRLVLLNSIETPFSASICYDIEAWLPSQKRFLEVSSCSNCLDFQARKLNLKFKKNDKSLFCHTINGSGLAVGRVLAIILEQYQIKRSSKNDKIRLTVPKVLRRYMKESIIDL</sequence>
<evidence type="ECO:0000256" key="16">
    <source>
        <dbReference type="SAM" id="SignalP"/>
    </source>
</evidence>
<gene>
    <name evidence="18" type="ORF">PBK173_000459400</name>
    <name evidence="20" type="ORF">PBNK65E_000449300</name>
    <name evidence="19" type="ORF">PBNK65NY_000448100</name>
    <name evidence="22" type="ORF">PBSP11A_000449100</name>
    <name evidence="21" type="ORF">PBSP11RLL_000448400</name>
</gene>
<proteinExistence type="inferred from homology"/>
<evidence type="ECO:0000313" key="26">
    <source>
        <dbReference type="Proteomes" id="UP000220214"/>
    </source>
</evidence>
<dbReference type="EC" id="6.1.1.11" evidence="4"/>
<evidence type="ECO:0000256" key="2">
    <source>
        <dbReference type="ARBA" id="ARBA00005045"/>
    </source>
</evidence>
<dbReference type="PRINTS" id="PR00981">
    <property type="entry name" value="TRNASYNTHSER"/>
</dbReference>
<evidence type="ECO:0000256" key="7">
    <source>
        <dbReference type="ARBA" id="ARBA00022741"/>
    </source>
</evidence>
<evidence type="ECO:0000256" key="13">
    <source>
        <dbReference type="ARBA" id="ARBA00047929"/>
    </source>
</evidence>
<protein>
    <recommendedName>
        <fullName evidence="4">serine--tRNA ligase</fullName>
        <ecNumber evidence="4">6.1.1.11</ecNumber>
    </recommendedName>
    <alternativeName>
        <fullName evidence="11">Seryl-tRNA synthetase</fullName>
    </alternativeName>
    <alternativeName>
        <fullName evidence="12">Seryl-tRNA(Ser/Sec) synthetase</fullName>
    </alternativeName>
</protein>
<feature type="domain" description="Aminoacyl-transfer RNA synthetases class-II family profile" evidence="17">
    <location>
        <begin position="305"/>
        <end position="554"/>
    </location>
</feature>
<comment type="subcellular location">
    <subcellularLocation>
        <location evidence="1">Cytoplasm</location>
    </subcellularLocation>
</comment>
<dbReference type="NCBIfam" id="TIGR00414">
    <property type="entry name" value="serS"/>
    <property type="match status" value="1"/>
</dbReference>
<evidence type="ECO:0000256" key="1">
    <source>
        <dbReference type="ARBA" id="ARBA00004496"/>
    </source>
</evidence>
<evidence type="ECO:0000313" key="21">
    <source>
        <dbReference type="EMBL" id="SCO62686.1"/>
    </source>
</evidence>
<dbReference type="EMBL" id="LT608262">
    <property type="protein sequence ID" value="SCO64247.1"/>
    <property type="molecule type" value="Genomic_DNA"/>
</dbReference>
<dbReference type="GO" id="GO:0006434">
    <property type="term" value="P:seryl-tRNA aminoacylation"/>
    <property type="evidence" value="ECO:0007669"/>
    <property type="project" value="InterPro"/>
</dbReference>
<accession>A0A0Z0AUK9</accession>
<comment type="catalytic activity">
    <reaction evidence="13">
        <text>tRNA(Sec) + L-serine + ATP = L-seryl-tRNA(Sec) + AMP + diphosphate + H(+)</text>
        <dbReference type="Rhea" id="RHEA:42580"/>
        <dbReference type="Rhea" id="RHEA-COMP:9742"/>
        <dbReference type="Rhea" id="RHEA-COMP:10128"/>
        <dbReference type="ChEBI" id="CHEBI:15378"/>
        <dbReference type="ChEBI" id="CHEBI:30616"/>
        <dbReference type="ChEBI" id="CHEBI:33019"/>
        <dbReference type="ChEBI" id="CHEBI:33384"/>
        <dbReference type="ChEBI" id="CHEBI:78442"/>
        <dbReference type="ChEBI" id="CHEBI:78533"/>
        <dbReference type="ChEBI" id="CHEBI:456215"/>
        <dbReference type="EC" id="6.1.1.11"/>
    </reaction>
</comment>
<keyword evidence="6 18" id="KW-0436">Ligase</keyword>
<feature type="signal peptide" evidence="16">
    <location>
        <begin position="1"/>
        <end position="19"/>
    </location>
</feature>
<evidence type="ECO:0000313" key="18">
    <source>
        <dbReference type="EMBL" id="CXJ19867.1"/>
    </source>
</evidence>
<dbReference type="PANTHER" id="PTHR43697:SF1">
    <property type="entry name" value="SERINE--TRNA LIGASE"/>
    <property type="match status" value="1"/>
</dbReference>
<evidence type="ECO:0000256" key="15">
    <source>
        <dbReference type="SAM" id="Coils"/>
    </source>
</evidence>
<name>A0A0Z0AUK9_PLABE</name>
<reference evidence="18 23" key="1">
    <citation type="submission" date="2016-02" db="EMBL/GenBank/DDBJ databases">
        <authorList>
            <consortium name="Pathogen Informatics"/>
        </authorList>
    </citation>
    <scope>NUCLEOTIDE SEQUENCE [LARGE SCALE GENOMIC DNA]</scope>
    <source>
        <strain evidence="18 23">K173</strain>
        <strain evidence="19 27">NK65 ny</strain>
        <strain evidence="20 26">NK65e</strain>
        <strain evidence="22 24">SP11 Antwerpcl1</strain>
        <strain evidence="21 25">SP11 RLL</strain>
    </source>
</reference>
<feature type="coiled-coil region" evidence="15">
    <location>
        <begin position="123"/>
        <end position="157"/>
    </location>
</feature>
<evidence type="ECO:0000256" key="5">
    <source>
        <dbReference type="ARBA" id="ARBA00022490"/>
    </source>
</evidence>
<evidence type="ECO:0000313" key="20">
    <source>
        <dbReference type="EMBL" id="SCN28496.1"/>
    </source>
</evidence>
<dbReference type="InterPro" id="IPR045864">
    <property type="entry name" value="aa-tRNA-synth_II/BPL/LPL"/>
</dbReference>
<dbReference type="Proteomes" id="UP000219860">
    <property type="component" value="Chromosome 14"/>
</dbReference>
<evidence type="ECO:0000256" key="10">
    <source>
        <dbReference type="ARBA" id="ARBA00023146"/>
    </source>
</evidence>
<keyword evidence="16" id="KW-0732">Signal</keyword>
<dbReference type="EMBL" id="LT608278">
    <property type="protein sequence ID" value="SCO62686.1"/>
    <property type="molecule type" value="Genomic_DNA"/>
</dbReference>
<evidence type="ECO:0000256" key="12">
    <source>
        <dbReference type="ARBA" id="ARBA00033352"/>
    </source>
</evidence>
<dbReference type="GO" id="GO:0004828">
    <property type="term" value="F:serine-tRNA ligase activity"/>
    <property type="evidence" value="ECO:0007669"/>
    <property type="project" value="UniProtKB-EC"/>
</dbReference>
<evidence type="ECO:0000256" key="3">
    <source>
        <dbReference type="ARBA" id="ARBA00010728"/>
    </source>
</evidence>
<dbReference type="InterPro" id="IPR002314">
    <property type="entry name" value="aa-tRNA-synt_IIb"/>
</dbReference>
<evidence type="ECO:0000313" key="23">
    <source>
        <dbReference type="Proteomes" id="UP000069549"/>
    </source>
</evidence>
<dbReference type="GO" id="GO:0005737">
    <property type="term" value="C:cytoplasm"/>
    <property type="evidence" value="ECO:0007669"/>
    <property type="project" value="UniProtKB-SubCell"/>
</dbReference>
<evidence type="ECO:0000313" key="24">
    <source>
        <dbReference type="Proteomes" id="UP000219860"/>
    </source>
</evidence>
<evidence type="ECO:0000256" key="11">
    <source>
        <dbReference type="ARBA" id="ARBA00031113"/>
    </source>
</evidence>
<evidence type="ECO:0000259" key="17">
    <source>
        <dbReference type="PROSITE" id="PS50862"/>
    </source>
</evidence>
<evidence type="ECO:0000256" key="4">
    <source>
        <dbReference type="ARBA" id="ARBA00012840"/>
    </source>
</evidence>
<dbReference type="SUPFAM" id="SSF55681">
    <property type="entry name" value="Class II aaRS and biotin synthetases"/>
    <property type="match status" value="1"/>
</dbReference>
<comment type="catalytic activity">
    <reaction evidence="14">
        <text>tRNA(Ser) + L-serine + ATP = L-seryl-tRNA(Ser) + AMP + diphosphate + H(+)</text>
        <dbReference type="Rhea" id="RHEA:12292"/>
        <dbReference type="Rhea" id="RHEA-COMP:9669"/>
        <dbReference type="Rhea" id="RHEA-COMP:9703"/>
        <dbReference type="ChEBI" id="CHEBI:15378"/>
        <dbReference type="ChEBI" id="CHEBI:30616"/>
        <dbReference type="ChEBI" id="CHEBI:33019"/>
        <dbReference type="ChEBI" id="CHEBI:33384"/>
        <dbReference type="ChEBI" id="CHEBI:78442"/>
        <dbReference type="ChEBI" id="CHEBI:78533"/>
        <dbReference type="ChEBI" id="CHEBI:456215"/>
        <dbReference type="EC" id="6.1.1.11"/>
    </reaction>
</comment>
<feature type="chain" id="PRO_5014243051" description="serine--tRNA ligase" evidence="16">
    <location>
        <begin position="20"/>
        <end position="568"/>
    </location>
</feature>
<dbReference type="InterPro" id="IPR006195">
    <property type="entry name" value="aa-tRNA-synth_II"/>
</dbReference>
<keyword evidence="15" id="KW-0175">Coiled coil</keyword>
<keyword evidence="9" id="KW-0648">Protein biosynthesis</keyword>
<dbReference type="Pfam" id="PF00587">
    <property type="entry name" value="tRNA-synt_2b"/>
    <property type="match status" value="1"/>
</dbReference>
<evidence type="ECO:0000256" key="6">
    <source>
        <dbReference type="ARBA" id="ARBA00022598"/>
    </source>
</evidence>